<name>A0A085M395_9BILA</name>
<feature type="compositionally biased region" description="Basic and acidic residues" evidence="1">
    <location>
        <begin position="58"/>
        <end position="67"/>
    </location>
</feature>
<reference evidence="2 3" key="1">
    <citation type="journal article" date="2014" name="Nat. Genet.">
        <title>Genome and transcriptome of the porcine whipworm Trichuris suis.</title>
        <authorList>
            <person name="Jex A.R."/>
            <person name="Nejsum P."/>
            <person name="Schwarz E.M."/>
            <person name="Hu L."/>
            <person name="Young N.D."/>
            <person name="Hall R.S."/>
            <person name="Korhonen P.K."/>
            <person name="Liao S."/>
            <person name="Thamsborg S."/>
            <person name="Xia J."/>
            <person name="Xu P."/>
            <person name="Wang S."/>
            <person name="Scheerlinck J.P."/>
            <person name="Hofmann A."/>
            <person name="Sternberg P.W."/>
            <person name="Wang J."/>
            <person name="Gasser R.B."/>
        </authorList>
    </citation>
    <scope>NUCLEOTIDE SEQUENCE [LARGE SCALE GENOMIC DNA]</scope>
    <source>
        <strain evidence="2">DCEP-RM93M</strain>
    </source>
</reference>
<accession>A0A085M395</accession>
<proteinExistence type="predicted"/>
<feature type="compositionally biased region" description="Polar residues" evidence="1">
    <location>
        <begin position="68"/>
        <end position="83"/>
    </location>
</feature>
<evidence type="ECO:0000313" key="3">
    <source>
        <dbReference type="Proteomes" id="UP000030764"/>
    </source>
</evidence>
<gene>
    <name evidence="2" type="ORF">M513_07387</name>
</gene>
<evidence type="ECO:0000313" key="2">
    <source>
        <dbReference type="EMBL" id="KFD51691.1"/>
    </source>
</evidence>
<dbReference type="AlphaFoldDB" id="A0A085M395"/>
<evidence type="ECO:0000256" key="1">
    <source>
        <dbReference type="SAM" id="MobiDB-lite"/>
    </source>
</evidence>
<protein>
    <submittedName>
        <fullName evidence="2">Uncharacterized protein</fullName>
    </submittedName>
</protein>
<sequence>MDLAAQTSAVAQHAAHCSGRLHARVLCRESEFMIRKVKEALKVKEPKEMGHNSWELHGGTEKRRTDQRSSAIQQQDSNNGEAR</sequence>
<organism evidence="2 3">
    <name type="scientific">Trichuris suis</name>
    <name type="common">pig whipworm</name>
    <dbReference type="NCBI Taxonomy" id="68888"/>
    <lineage>
        <taxon>Eukaryota</taxon>
        <taxon>Metazoa</taxon>
        <taxon>Ecdysozoa</taxon>
        <taxon>Nematoda</taxon>
        <taxon>Enoplea</taxon>
        <taxon>Dorylaimia</taxon>
        <taxon>Trichinellida</taxon>
        <taxon>Trichuridae</taxon>
        <taxon>Trichuris</taxon>
    </lineage>
</organism>
<keyword evidence="3" id="KW-1185">Reference proteome</keyword>
<dbReference type="Proteomes" id="UP000030764">
    <property type="component" value="Unassembled WGS sequence"/>
</dbReference>
<dbReference type="EMBL" id="KL363236">
    <property type="protein sequence ID" value="KFD51691.1"/>
    <property type="molecule type" value="Genomic_DNA"/>
</dbReference>
<feature type="region of interest" description="Disordered" evidence="1">
    <location>
        <begin position="44"/>
        <end position="83"/>
    </location>
</feature>